<comment type="similarity">
    <text evidence="1">Belongs to the ARG7 family.</text>
</comment>
<keyword evidence="3" id="KW-1185">Reference proteome</keyword>
<sequence length="264" mass="31251">MGINGEKSLLNRHIHLPHLHLHLHLLHHHHHHHHHGKKQQARDVPKGCLAIKVGVQDEEQQRFVVPVMYFNHPRFMQLLKEAEEEYGFDQKGTITLPCHVEEFRYVQGLIDREQQQHHHHHHHHHHHVGCFRFNGNGIFVKHQKYEYVQKGIVCLCFSLTCRDMKRVIKGIPKGCLGIRVGVEGEERQHFVVPVTYVNHPLFMHLLKEAEDEYGFHQKGAITLPCHVEEFRHVRSMIDQEEHHHRHHHHNRRHQDPMGCFGCTG</sequence>
<evidence type="ECO:0008006" key="4">
    <source>
        <dbReference type="Google" id="ProtNLM"/>
    </source>
</evidence>
<comment type="caution">
    <text evidence="2">The sequence shown here is derived from an EMBL/GenBank/DDBJ whole genome shotgun (WGS) entry which is preliminary data.</text>
</comment>
<evidence type="ECO:0000256" key="1">
    <source>
        <dbReference type="ARBA" id="ARBA00006974"/>
    </source>
</evidence>
<accession>A0AA89BF49</accession>
<dbReference type="PANTHER" id="PTHR31374">
    <property type="entry name" value="AUXIN-INDUCED PROTEIN-LIKE-RELATED"/>
    <property type="match status" value="1"/>
</dbReference>
<dbReference type="Proteomes" id="UP001188597">
    <property type="component" value="Unassembled WGS sequence"/>
</dbReference>
<dbReference type="InterPro" id="IPR003676">
    <property type="entry name" value="SAUR_fam"/>
</dbReference>
<organism evidence="2 3">
    <name type="scientific">Escallonia herrerae</name>
    <dbReference type="NCBI Taxonomy" id="1293975"/>
    <lineage>
        <taxon>Eukaryota</taxon>
        <taxon>Viridiplantae</taxon>
        <taxon>Streptophyta</taxon>
        <taxon>Embryophyta</taxon>
        <taxon>Tracheophyta</taxon>
        <taxon>Spermatophyta</taxon>
        <taxon>Magnoliopsida</taxon>
        <taxon>eudicotyledons</taxon>
        <taxon>Gunneridae</taxon>
        <taxon>Pentapetalae</taxon>
        <taxon>asterids</taxon>
        <taxon>campanulids</taxon>
        <taxon>Escalloniales</taxon>
        <taxon>Escalloniaceae</taxon>
        <taxon>Escallonia</taxon>
    </lineage>
</organism>
<dbReference type="AlphaFoldDB" id="A0AA89BF49"/>
<evidence type="ECO:0000313" key="2">
    <source>
        <dbReference type="EMBL" id="KAK3038758.1"/>
    </source>
</evidence>
<dbReference type="GO" id="GO:0009733">
    <property type="term" value="P:response to auxin"/>
    <property type="evidence" value="ECO:0007669"/>
    <property type="project" value="InterPro"/>
</dbReference>
<protein>
    <recommendedName>
        <fullName evidence="4">Small auxin up regulated protein</fullName>
    </recommendedName>
</protein>
<evidence type="ECO:0000313" key="3">
    <source>
        <dbReference type="Proteomes" id="UP001188597"/>
    </source>
</evidence>
<proteinExistence type="inferred from homology"/>
<name>A0AA89BF49_9ASTE</name>
<gene>
    <name evidence="2" type="ORF">RJ639_027345</name>
</gene>
<dbReference type="Pfam" id="PF02519">
    <property type="entry name" value="Auxin_inducible"/>
    <property type="match status" value="2"/>
</dbReference>
<dbReference type="PANTHER" id="PTHR31374:SF213">
    <property type="entry name" value="SAUR FAMILY PROTEIN"/>
    <property type="match status" value="1"/>
</dbReference>
<reference evidence="2" key="1">
    <citation type="submission" date="2022-12" db="EMBL/GenBank/DDBJ databases">
        <title>Draft genome assemblies for two species of Escallonia (Escalloniales).</title>
        <authorList>
            <person name="Chanderbali A."/>
            <person name="Dervinis C."/>
            <person name="Anghel I."/>
            <person name="Soltis D."/>
            <person name="Soltis P."/>
            <person name="Zapata F."/>
        </authorList>
    </citation>
    <scope>NUCLEOTIDE SEQUENCE</scope>
    <source>
        <strain evidence="2">UCBG64.0493</strain>
        <tissue evidence="2">Leaf</tissue>
    </source>
</reference>
<dbReference type="EMBL" id="JAVXUP010000089">
    <property type="protein sequence ID" value="KAK3038758.1"/>
    <property type="molecule type" value="Genomic_DNA"/>
</dbReference>